<comment type="function">
    <text evidence="5">Mitochondrial intermembrane chaperone that participates in the import and insertion of some multi-pass transmembrane proteins into the mitochondrial inner membrane. Also required for the transfer of beta-barrel precursors from the TOM complex to the sorting and assembly machinery (SAM complex) of the outer membrane. Acts as a chaperone-like protein that protects the hydrophobic precursors from aggregation and guide them through the mitochondrial intermembrane space.</text>
</comment>
<proteinExistence type="inferred from homology"/>
<dbReference type="KEGG" id="tasa:A1Q1_06516"/>
<evidence type="ECO:0000256" key="5">
    <source>
        <dbReference type="RuleBase" id="RU367043"/>
    </source>
</evidence>
<dbReference type="SUPFAM" id="SSF144122">
    <property type="entry name" value="Tim10-like"/>
    <property type="match status" value="1"/>
</dbReference>
<keyword evidence="5" id="KW-0496">Mitochondrion</keyword>
<comment type="domain">
    <text evidence="5">The twin CX3C motif contains 4 conserved Cys residues that form 2 disulfide bonds in the mitochondrial intermembrane space.</text>
</comment>
<evidence type="ECO:0000313" key="8">
    <source>
        <dbReference type="EMBL" id="EJT45108.1"/>
    </source>
</evidence>
<keyword evidence="5" id="KW-0813">Transport</keyword>
<feature type="region of interest" description="Disordered" evidence="6">
    <location>
        <begin position="30"/>
        <end position="51"/>
    </location>
</feature>
<organism evidence="8 9">
    <name type="scientific">Trichosporon asahii var. asahii (strain ATCC 90039 / CBS 2479 / JCM 2466 / KCTC 7840 / NBRC 103889/ NCYC 2677 / UAMH 7654)</name>
    <name type="common">Yeast</name>
    <dbReference type="NCBI Taxonomy" id="1186058"/>
    <lineage>
        <taxon>Eukaryota</taxon>
        <taxon>Fungi</taxon>
        <taxon>Dikarya</taxon>
        <taxon>Basidiomycota</taxon>
        <taxon>Agaricomycotina</taxon>
        <taxon>Tremellomycetes</taxon>
        <taxon>Trichosporonales</taxon>
        <taxon>Trichosporonaceae</taxon>
        <taxon>Trichosporon</taxon>
    </lineage>
</organism>
<evidence type="ECO:0000256" key="4">
    <source>
        <dbReference type="ARBA" id="ARBA00023010"/>
    </source>
</evidence>
<protein>
    <recommendedName>
        <fullName evidence="5">Mitochondrial import inner membrane translocase subunit</fullName>
    </recommendedName>
</protein>
<dbReference type="VEuPathDB" id="FungiDB:A1Q1_06516"/>
<sequence length="51" mass="5674">MQDFMKLYSGIVERCFLACAQDFTTKALTSNETRGREQMNGLAPADSPSRS</sequence>
<reference evidence="8 9" key="1">
    <citation type="journal article" date="2012" name="Eukaryot. Cell">
        <title>Draft genome sequence of CBS 2479, the standard type strain of Trichosporon asahii.</title>
        <authorList>
            <person name="Yang R.Y."/>
            <person name="Li H.T."/>
            <person name="Zhu H."/>
            <person name="Zhou G.P."/>
            <person name="Wang M."/>
            <person name="Wang L."/>
        </authorList>
    </citation>
    <scope>NUCLEOTIDE SEQUENCE [LARGE SCALE GENOMIC DNA]</scope>
    <source>
        <strain evidence="9">ATCC 90039 / CBS 2479 / JCM 2466 / KCTC 7840 / NCYC 2677 / UAMH 7654</strain>
    </source>
</reference>
<accession>J5Q2E5</accession>
<evidence type="ECO:0000256" key="6">
    <source>
        <dbReference type="SAM" id="MobiDB-lite"/>
    </source>
</evidence>
<dbReference type="AlphaFoldDB" id="J5Q2E5"/>
<dbReference type="HOGENOM" id="CLU_3108115_0_0_1"/>
<name>J5Q2E5_TRIAS</name>
<evidence type="ECO:0000256" key="1">
    <source>
        <dbReference type="ARBA" id="ARBA00006720"/>
    </source>
</evidence>
<evidence type="ECO:0000313" key="9">
    <source>
        <dbReference type="Proteomes" id="UP000002748"/>
    </source>
</evidence>
<comment type="subcellular location">
    <subcellularLocation>
        <location evidence="5">Mitochondrion inner membrane</location>
        <topology evidence="5">Peripheral membrane protein</topology>
        <orientation evidence="5">Intermembrane side</orientation>
    </subcellularLocation>
</comment>
<gene>
    <name evidence="8" type="ORF">A1Q1_06516</name>
</gene>
<dbReference type="InterPro" id="IPR004217">
    <property type="entry name" value="Tim10-like"/>
</dbReference>
<comment type="similarity">
    <text evidence="1 5">Belongs to the small Tim family.</text>
</comment>
<feature type="domain" description="Tim10-like" evidence="7">
    <location>
        <begin position="1"/>
        <end position="33"/>
    </location>
</feature>
<evidence type="ECO:0000259" key="7">
    <source>
        <dbReference type="Pfam" id="PF02953"/>
    </source>
</evidence>
<keyword evidence="5" id="KW-1015">Disulfide bond</keyword>
<dbReference type="GeneID" id="25990028"/>
<keyword evidence="2 5" id="KW-0999">Mitochondrion inner membrane</keyword>
<dbReference type="GO" id="GO:0015031">
    <property type="term" value="P:protein transport"/>
    <property type="evidence" value="ECO:0007669"/>
    <property type="project" value="UniProtKB-KW"/>
</dbReference>
<keyword evidence="4 5" id="KW-0811">Translocation</keyword>
<comment type="caution">
    <text evidence="8">The sequence shown here is derived from an EMBL/GenBank/DDBJ whole genome shotgun (WGS) entry which is preliminary data.</text>
</comment>
<keyword evidence="3 5" id="KW-0653">Protein transport</keyword>
<evidence type="ECO:0000256" key="3">
    <source>
        <dbReference type="ARBA" id="ARBA00022927"/>
    </source>
</evidence>
<keyword evidence="2 5" id="KW-0472">Membrane</keyword>
<evidence type="ECO:0000256" key="2">
    <source>
        <dbReference type="ARBA" id="ARBA00022792"/>
    </source>
</evidence>
<dbReference type="Proteomes" id="UP000002748">
    <property type="component" value="Unassembled WGS sequence"/>
</dbReference>
<dbReference type="InterPro" id="IPR035427">
    <property type="entry name" value="Tim10-like_dom_sf"/>
</dbReference>
<dbReference type="RefSeq" id="XP_014177105.1">
    <property type="nucleotide sequence ID" value="XM_014321630.1"/>
</dbReference>
<dbReference type="Pfam" id="PF02953">
    <property type="entry name" value="zf-Tim10_DDP"/>
    <property type="match status" value="1"/>
</dbReference>
<dbReference type="Gene3D" id="1.10.287.810">
    <property type="entry name" value="Mitochondrial import inner membrane translocase subunit tim13 like domains"/>
    <property type="match status" value="1"/>
</dbReference>
<keyword evidence="5" id="KW-0143">Chaperone</keyword>
<dbReference type="GO" id="GO:0005743">
    <property type="term" value="C:mitochondrial inner membrane"/>
    <property type="evidence" value="ECO:0007669"/>
    <property type="project" value="UniProtKB-SubCell"/>
</dbReference>
<dbReference type="EMBL" id="ALBS01000334">
    <property type="protein sequence ID" value="EJT45108.1"/>
    <property type="molecule type" value="Genomic_DNA"/>
</dbReference>
<dbReference type="OrthoDB" id="1551503at2759"/>
<comment type="subunit">
    <text evidence="5">Heterohexamer.</text>
</comment>